<protein>
    <submittedName>
        <fullName evidence="2">AAA domain-containing protein</fullName>
    </submittedName>
</protein>
<evidence type="ECO:0000313" key="3">
    <source>
        <dbReference type="Proteomes" id="UP000319722"/>
    </source>
</evidence>
<proteinExistence type="predicted"/>
<dbReference type="Gene3D" id="3.40.50.300">
    <property type="entry name" value="P-loop containing nucleotide triphosphate hydrolases"/>
    <property type="match status" value="1"/>
</dbReference>
<dbReference type="EMBL" id="VIVL01000005">
    <property type="protein sequence ID" value="TWD85866.1"/>
    <property type="molecule type" value="Genomic_DNA"/>
</dbReference>
<dbReference type="AlphaFoldDB" id="A0A561C3W5"/>
<dbReference type="InterPro" id="IPR049945">
    <property type="entry name" value="AAA_22"/>
</dbReference>
<dbReference type="InterPro" id="IPR027417">
    <property type="entry name" value="P-loop_NTPase"/>
</dbReference>
<evidence type="ECO:0000259" key="1">
    <source>
        <dbReference type="Pfam" id="PF13401"/>
    </source>
</evidence>
<sequence length="275" mass="31667">MHENLLLPGPERDSMYAAHPVVCNAVQIATAPVVEAERAVRAAVLHRDPGTYFLGEPRMGKTTTIEMIESVMPQTFPGVPVFDLIAKTHQRQNEKIFYGDLLTDLDQTPGPNVRMAERRNQLLNHVIANCRTVLSDRAILFVDEGQNWGECEYEWMRDLTNDWRKRNVVCVTIVFAHPNLENRVKVGFLRRNRSDLTGRYLISRHAFRGLSNLDELRDSFEAYDNPKRHQFPHGSGICYSRFFFPNAFRGGWRLRDEAEIAWSLFSAYSKPAERS</sequence>
<dbReference type="Proteomes" id="UP000319722">
    <property type="component" value="Unassembled WGS sequence"/>
</dbReference>
<evidence type="ECO:0000313" key="2">
    <source>
        <dbReference type="EMBL" id="TWD85866.1"/>
    </source>
</evidence>
<name>A0A561C3W5_9BURK</name>
<dbReference type="GO" id="GO:0016887">
    <property type="term" value="F:ATP hydrolysis activity"/>
    <property type="evidence" value="ECO:0007669"/>
    <property type="project" value="InterPro"/>
</dbReference>
<organism evidence="2 3">
    <name type="scientific">Variovorax beijingensis</name>
    <dbReference type="NCBI Taxonomy" id="2496117"/>
    <lineage>
        <taxon>Bacteria</taxon>
        <taxon>Pseudomonadati</taxon>
        <taxon>Pseudomonadota</taxon>
        <taxon>Betaproteobacteria</taxon>
        <taxon>Burkholderiales</taxon>
        <taxon>Comamonadaceae</taxon>
        <taxon>Variovorax</taxon>
    </lineage>
</organism>
<dbReference type="OrthoDB" id="8903747at2"/>
<gene>
    <name evidence="2" type="ORF">FB547_105378</name>
</gene>
<feature type="domain" description="ORC1/DEAH AAA+ ATPase" evidence="1">
    <location>
        <begin position="52"/>
        <end position="183"/>
    </location>
</feature>
<comment type="caution">
    <text evidence="2">The sequence shown here is derived from an EMBL/GenBank/DDBJ whole genome shotgun (WGS) entry which is preliminary data.</text>
</comment>
<accession>A0A561C3W5</accession>
<dbReference type="Pfam" id="PF13401">
    <property type="entry name" value="AAA_22"/>
    <property type="match status" value="1"/>
</dbReference>
<dbReference type="SUPFAM" id="SSF52540">
    <property type="entry name" value="P-loop containing nucleoside triphosphate hydrolases"/>
    <property type="match status" value="1"/>
</dbReference>
<reference evidence="2 3" key="1">
    <citation type="submission" date="2019-06" db="EMBL/GenBank/DDBJ databases">
        <title>Sorghum-associated microbial communities from plants grown in Nebraska, USA.</title>
        <authorList>
            <person name="Schachtman D."/>
        </authorList>
    </citation>
    <scope>NUCLEOTIDE SEQUENCE [LARGE SCALE GENOMIC DNA]</scope>
    <source>
        <strain evidence="2 3">T529</strain>
    </source>
</reference>
<dbReference type="RefSeq" id="WP_145744541.1">
    <property type="nucleotide sequence ID" value="NZ_VIVL01000005.1"/>
</dbReference>